<dbReference type="Gene3D" id="1.10.3210.10">
    <property type="entry name" value="Hypothetical protein af1432"/>
    <property type="match status" value="1"/>
</dbReference>
<gene>
    <name evidence="4" type="ORF">NK125_07615</name>
</gene>
<dbReference type="InterPro" id="IPR006674">
    <property type="entry name" value="HD_domain"/>
</dbReference>
<dbReference type="Proteomes" id="UP001523566">
    <property type="component" value="Unassembled WGS sequence"/>
</dbReference>
<comment type="caution">
    <text evidence="4">The sequence shown here is derived from an EMBL/GenBank/DDBJ whole genome shotgun (WGS) entry which is preliminary data.</text>
</comment>
<sequence length="196" mass="22174">MDRLKKQFDFILEIDKEKQIVRQNYLADGSRKENDSEHAWHMAIMALLLHKYSTDAVDVGRVIAMLLIHDLVEIDAGDTYAYDEEGQSGKQAKEEAAAKRIFGILPEDQAEDFMDLWQEFENGITANARFANALDSLQPMMLNGAAGGKSWVEHGVKLSQILKRNDVTAQAAPELWEFCFKEFVKPNLEAGKIVNE</sequence>
<evidence type="ECO:0000256" key="1">
    <source>
        <dbReference type="ARBA" id="ARBA00022723"/>
    </source>
</evidence>
<reference evidence="4 5" key="1">
    <citation type="journal article" date="2022" name="Genome Biol. Evol.">
        <title>Host diet, physiology and behaviors set the stage for Lachnospiraceae cladogenesis.</title>
        <authorList>
            <person name="Vera-Ponce De Leon A."/>
            <person name="Schneider M."/>
            <person name="Jahnes B.C."/>
            <person name="Sadowski V."/>
            <person name="Camuy-Velez L.A."/>
            <person name="Duan J."/>
            <person name="Sabree Z.L."/>
        </authorList>
    </citation>
    <scope>NUCLEOTIDE SEQUENCE [LARGE SCALE GENOMIC DNA]</scope>
    <source>
        <strain evidence="4 5">PAL113</strain>
    </source>
</reference>
<dbReference type="PANTHER" id="PTHR11845">
    <property type="entry name" value="5'-DEOXYNUCLEOTIDASE HDDC2"/>
    <property type="match status" value="1"/>
</dbReference>
<dbReference type="EMBL" id="JAMZFW010000009">
    <property type="protein sequence ID" value="MCP1102273.1"/>
    <property type="molecule type" value="Genomic_DNA"/>
</dbReference>
<evidence type="ECO:0000259" key="3">
    <source>
        <dbReference type="Pfam" id="PF13023"/>
    </source>
</evidence>
<evidence type="ECO:0000313" key="4">
    <source>
        <dbReference type="EMBL" id="MCP1102273.1"/>
    </source>
</evidence>
<evidence type="ECO:0000313" key="5">
    <source>
        <dbReference type="Proteomes" id="UP001523566"/>
    </source>
</evidence>
<feature type="domain" description="HD" evidence="3">
    <location>
        <begin position="14"/>
        <end position="176"/>
    </location>
</feature>
<keyword evidence="1" id="KW-0479">Metal-binding</keyword>
<evidence type="ECO:0000256" key="2">
    <source>
        <dbReference type="ARBA" id="ARBA00022801"/>
    </source>
</evidence>
<dbReference type="Pfam" id="PF13023">
    <property type="entry name" value="HD_3"/>
    <property type="match status" value="1"/>
</dbReference>
<protein>
    <submittedName>
        <fullName evidence="4">HD domain-containing protein</fullName>
    </submittedName>
</protein>
<name>A0ABT1E924_9FIRM</name>
<keyword evidence="5" id="KW-1185">Reference proteome</keyword>
<proteinExistence type="predicted"/>
<dbReference type="InterPro" id="IPR039356">
    <property type="entry name" value="YfbR/HDDC2"/>
</dbReference>
<dbReference type="PANTHER" id="PTHR11845:SF13">
    <property type="entry name" value="5'-DEOXYNUCLEOTIDASE HDDC2"/>
    <property type="match status" value="1"/>
</dbReference>
<keyword evidence="2" id="KW-0378">Hydrolase</keyword>
<dbReference type="SUPFAM" id="SSF109604">
    <property type="entry name" value="HD-domain/PDEase-like"/>
    <property type="match status" value="1"/>
</dbReference>
<accession>A0ABT1E924</accession>
<dbReference type="RefSeq" id="WP_262066060.1">
    <property type="nucleotide sequence ID" value="NZ_JAMXOD010000009.1"/>
</dbReference>
<organism evidence="4 5">
    <name type="scientific">Aequitasia blattaphilus</name>
    <dbReference type="NCBI Taxonomy" id="2949332"/>
    <lineage>
        <taxon>Bacteria</taxon>
        <taxon>Bacillati</taxon>
        <taxon>Bacillota</taxon>
        <taxon>Clostridia</taxon>
        <taxon>Lachnospirales</taxon>
        <taxon>Lachnospiraceae</taxon>
        <taxon>Aequitasia</taxon>
    </lineage>
</organism>